<dbReference type="InterPro" id="IPR011711">
    <property type="entry name" value="GntR_C"/>
</dbReference>
<dbReference type="Pfam" id="PF07729">
    <property type="entry name" value="FCD"/>
    <property type="match status" value="1"/>
</dbReference>
<dbReference type="Proteomes" id="UP000062973">
    <property type="component" value="Chromosome"/>
</dbReference>
<evidence type="ECO:0000259" key="4">
    <source>
        <dbReference type="PROSITE" id="PS50949"/>
    </source>
</evidence>
<dbReference type="InterPro" id="IPR036388">
    <property type="entry name" value="WH-like_DNA-bd_sf"/>
</dbReference>
<keyword evidence="1" id="KW-0805">Transcription regulation</keyword>
<reference evidence="5 6" key="1">
    <citation type="submission" date="2014-07" db="EMBL/GenBank/DDBJ databases">
        <title>Whole Genome Sequence of the Amycolatopsis methanolica 239.</title>
        <authorList>
            <person name="Tang B."/>
        </authorList>
    </citation>
    <scope>NUCLEOTIDE SEQUENCE [LARGE SCALE GENOMIC DNA]</scope>
    <source>
        <strain evidence="5 6">239</strain>
    </source>
</reference>
<dbReference type="PRINTS" id="PR00035">
    <property type="entry name" value="HTHGNTR"/>
</dbReference>
<dbReference type="HOGENOM" id="CLU_017584_9_0_11"/>
<dbReference type="AlphaFoldDB" id="A0A076MRK1"/>
<keyword evidence="6" id="KW-1185">Reference proteome</keyword>
<dbReference type="CDD" id="cd07377">
    <property type="entry name" value="WHTH_GntR"/>
    <property type="match status" value="1"/>
</dbReference>
<proteinExistence type="predicted"/>
<dbReference type="SMART" id="SM00345">
    <property type="entry name" value="HTH_GNTR"/>
    <property type="match status" value="1"/>
</dbReference>
<dbReference type="SUPFAM" id="SSF48008">
    <property type="entry name" value="GntR ligand-binding domain-like"/>
    <property type="match status" value="1"/>
</dbReference>
<dbReference type="KEGG" id="amq:AMETH_3187"/>
<dbReference type="Gene3D" id="1.20.120.530">
    <property type="entry name" value="GntR ligand-binding domain-like"/>
    <property type="match status" value="1"/>
</dbReference>
<gene>
    <name evidence="5" type="ORF">AMETH_3187</name>
</gene>
<dbReference type="EMBL" id="CP009110">
    <property type="protein sequence ID" value="AIJ23279.1"/>
    <property type="molecule type" value="Genomic_DNA"/>
</dbReference>
<evidence type="ECO:0000256" key="1">
    <source>
        <dbReference type="ARBA" id="ARBA00023015"/>
    </source>
</evidence>
<dbReference type="PROSITE" id="PS50949">
    <property type="entry name" value="HTH_GNTR"/>
    <property type="match status" value="1"/>
</dbReference>
<dbReference type="PANTHER" id="PTHR43537:SF5">
    <property type="entry name" value="UXU OPERON TRANSCRIPTIONAL REGULATOR"/>
    <property type="match status" value="1"/>
</dbReference>
<protein>
    <submittedName>
        <fullName evidence="5">Regulatory protein GntR</fullName>
    </submittedName>
</protein>
<dbReference type="InterPro" id="IPR036390">
    <property type="entry name" value="WH_DNA-bd_sf"/>
</dbReference>
<dbReference type="GO" id="GO:0003677">
    <property type="term" value="F:DNA binding"/>
    <property type="evidence" value="ECO:0007669"/>
    <property type="project" value="UniProtKB-KW"/>
</dbReference>
<evidence type="ECO:0000313" key="6">
    <source>
        <dbReference type="Proteomes" id="UP000062973"/>
    </source>
</evidence>
<dbReference type="PATRIC" id="fig|1068978.7.peg.3405"/>
<feature type="domain" description="HTH gntR-type" evidence="4">
    <location>
        <begin position="15"/>
        <end position="84"/>
    </location>
</feature>
<sequence length="280" mass="30969">MLDHLDRPRRARVQPRLAEMIASELREQILNGVYTDGMLPKQEDLIAQFGVSAPPMREALRILEVDGLITVRRGKVGGAVIHRPDGGSVSHALGMTLQGEHVPLRDLADSVLQLEPMCAAGCARLPDRAKLLGPLIEANLAETEEAIGDGPVFTHRARLFHDLIVAHVPQMTMRLVVRSVLAVWTAQEETWAHEVTEAGRYPNRREQRSALDAHKRIAARILDGDAEGAERAARSHTKASQKRVLAEFGDRVVDASSPRALRGLREVTARHSDLNLYQQD</sequence>
<dbReference type="Gene3D" id="1.10.10.10">
    <property type="entry name" value="Winged helix-like DNA-binding domain superfamily/Winged helix DNA-binding domain"/>
    <property type="match status" value="1"/>
</dbReference>
<organism evidence="5 6">
    <name type="scientific">Amycolatopsis methanolica 239</name>
    <dbReference type="NCBI Taxonomy" id="1068978"/>
    <lineage>
        <taxon>Bacteria</taxon>
        <taxon>Bacillati</taxon>
        <taxon>Actinomycetota</taxon>
        <taxon>Actinomycetes</taxon>
        <taxon>Pseudonocardiales</taxon>
        <taxon>Pseudonocardiaceae</taxon>
        <taxon>Amycolatopsis</taxon>
        <taxon>Amycolatopsis methanolica group</taxon>
    </lineage>
</organism>
<dbReference type="RefSeq" id="WP_017987879.1">
    <property type="nucleotide sequence ID" value="NZ_AQUL01000002.1"/>
</dbReference>
<dbReference type="SMART" id="SM00895">
    <property type="entry name" value="FCD"/>
    <property type="match status" value="1"/>
</dbReference>
<dbReference type="InterPro" id="IPR008920">
    <property type="entry name" value="TF_FadR/GntR_C"/>
</dbReference>
<dbReference type="InterPro" id="IPR000524">
    <property type="entry name" value="Tscrpt_reg_HTH_GntR"/>
</dbReference>
<name>A0A076MRK1_AMYME</name>
<keyword evidence="3" id="KW-0804">Transcription</keyword>
<evidence type="ECO:0000256" key="3">
    <source>
        <dbReference type="ARBA" id="ARBA00023163"/>
    </source>
</evidence>
<keyword evidence="2" id="KW-0238">DNA-binding</keyword>
<dbReference type="GO" id="GO:0003700">
    <property type="term" value="F:DNA-binding transcription factor activity"/>
    <property type="evidence" value="ECO:0007669"/>
    <property type="project" value="InterPro"/>
</dbReference>
<dbReference type="Pfam" id="PF00392">
    <property type="entry name" value="GntR"/>
    <property type="match status" value="1"/>
</dbReference>
<dbReference type="SUPFAM" id="SSF46785">
    <property type="entry name" value="Winged helix' DNA-binding domain"/>
    <property type="match status" value="1"/>
</dbReference>
<accession>A0A076MRK1</accession>
<evidence type="ECO:0000313" key="5">
    <source>
        <dbReference type="EMBL" id="AIJ23279.1"/>
    </source>
</evidence>
<dbReference type="eggNOG" id="COG2186">
    <property type="taxonomic scope" value="Bacteria"/>
</dbReference>
<dbReference type="PANTHER" id="PTHR43537">
    <property type="entry name" value="TRANSCRIPTIONAL REGULATOR, GNTR FAMILY"/>
    <property type="match status" value="1"/>
</dbReference>
<evidence type="ECO:0000256" key="2">
    <source>
        <dbReference type="ARBA" id="ARBA00023125"/>
    </source>
</evidence>
<dbReference type="STRING" id="1068978.AMETH_3187"/>